<organism evidence="1 2">
    <name type="scientific">Cichorium intybus</name>
    <name type="common">Chicory</name>
    <dbReference type="NCBI Taxonomy" id="13427"/>
    <lineage>
        <taxon>Eukaryota</taxon>
        <taxon>Viridiplantae</taxon>
        <taxon>Streptophyta</taxon>
        <taxon>Embryophyta</taxon>
        <taxon>Tracheophyta</taxon>
        <taxon>Spermatophyta</taxon>
        <taxon>Magnoliopsida</taxon>
        <taxon>eudicotyledons</taxon>
        <taxon>Gunneridae</taxon>
        <taxon>Pentapetalae</taxon>
        <taxon>asterids</taxon>
        <taxon>campanulids</taxon>
        <taxon>Asterales</taxon>
        <taxon>Asteraceae</taxon>
        <taxon>Cichorioideae</taxon>
        <taxon>Cichorieae</taxon>
        <taxon>Cichoriinae</taxon>
        <taxon>Cichorium</taxon>
    </lineage>
</organism>
<accession>A0ACB9DV40</accession>
<name>A0ACB9DV40_CICIN</name>
<dbReference type="Proteomes" id="UP001055811">
    <property type="component" value="Linkage Group LG04"/>
</dbReference>
<keyword evidence="2" id="KW-1185">Reference proteome</keyword>
<comment type="caution">
    <text evidence="1">The sequence shown here is derived from an EMBL/GenBank/DDBJ whole genome shotgun (WGS) entry which is preliminary data.</text>
</comment>
<dbReference type="EMBL" id="CM042012">
    <property type="protein sequence ID" value="KAI3750427.1"/>
    <property type="molecule type" value="Genomic_DNA"/>
</dbReference>
<sequence>MNIQTKFDALDSMYPQINHVKVEQSSALPSKSASSPPPPPPAPVVATPTPVATPVAAPVATNGPRKIVSKPFAKKLAKQHKLQKLSSNMEFYLVDEVKHDSCKSYNGAGFKNLWNPNLRMCRLLAEESIGTRSLMKHKLERSRITNPESHKNLIRSLLPAFDHNLVYNLLHSARNLDHALQFFRWVERSGLFKHDRETHYKIIDILGKASKLNHARCILLDMPKKGLKWDEDLFIVLINSYVKADIVQESVKIIMSMEELGIPRTIKSYDTLQPLNLLLMEGDLLFICSIIGILKLI</sequence>
<evidence type="ECO:0000313" key="1">
    <source>
        <dbReference type="EMBL" id="KAI3750427.1"/>
    </source>
</evidence>
<reference evidence="1 2" key="2">
    <citation type="journal article" date="2022" name="Mol. Ecol. Resour.">
        <title>The genomes of chicory, endive, great burdock and yacon provide insights into Asteraceae paleo-polyploidization history and plant inulin production.</title>
        <authorList>
            <person name="Fan W."/>
            <person name="Wang S."/>
            <person name="Wang H."/>
            <person name="Wang A."/>
            <person name="Jiang F."/>
            <person name="Liu H."/>
            <person name="Zhao H."/>
            <person name="Xu D."/>
            <person name="Zhang Y."/>
        </authorList>
    </citation>
    <scope>NUCLEOTIDE SEQUENCE [LARGE SCALE GENOMIC DNA]</scope>
    <source>
        <strain evidence="2">cv. Punajuju</strain>
        <tissue evidence="1">Leaves</tissue>
    </source>
</reference>
<reference evidence="2" key="1">
    <citation type="journal article" date="2022" name="Mol. Ecol. Resour.">
        <title>The genomes of chicory, endive, great burdock and yacon provide insights into Asteraceae palaeo-polyploidization history and plant inulin production.</title>
        <authorList>
            <person name="Fan W."/>
            <person name="Wang S."/>
            <person name="Wang H."/>
            <person name="Wang A."/>
            <person name="Jiang F."/>
            <person name="Liu H."/>
            <person name="Zhao H."/>
            <person name="Xu D."/>
            <person name="Zhang Y."/>
        </authorList>
    </citation>
    <scope>NUCLEOTIDE SEQUENCE [LARGE SCALE GENOMIC DNA]</scope>
    <source>
        <strain evidence="2">cv. Punajuju</strain>
    </source>
</reference>
<proteinExistence type="predicted"/>
<evidence type="ECO:0000313" key="2">
    <source>
        <dbReference type="Proteomes" id="UP001055811"/>
    </source>
</evidence>
<gene>
    <name evidence="1" type="ORF">L2E82_21062</name>
</gene>
<protein>
    <submittedName>
        <fullName evidence="1">Uncharacterized protein</fullName>
    </submittedName>
</protein>